<accession>A0A0F9SSC9</accession>
<evidence type="ECO:0000313" key="2">
    <source>
        <dbReference type="EMBL" id="KKN32108.1"/>
    </source>
</evidence>
<evidence type="ECO:0000256" key="1">
    <source>
        <dbReference type="SAM" id="MobiDB-lite"/>
    </source>
</evidence>
<feature type="region of interest" description="Disordered" evidence="1">
    <location>
        <begin position="70"/>
        <end position="89"/>
    </location>
</feature>
<name>A0A0F9SSC9_9ZZZZ</name>
<comment type="caution">
    <text evidence="2">The sequence shown here is derived from an EMBL/GenBank/DDBJ whole genome shotgun (WGS) entry which is preliminary data.</text>
</comment>
<sequence length="89" mass="10361">MKKIAMNLYRVNFKIYREAYYVVASDARNAFHRAQIVIARNRSDYAERTHMDRIEVETLCDVDDLILGALDDEEEKPENPDKVVDAGVR</sequence>
<gene>
    <name evidence="2" type="ORF">LCGC14_0817190</name>
</gene>
<reference evidence="2" key="1">
    <citation type="journal article" date="2015" name="Nature">
        <title>Complex archaea that bridge the gap between prokaryotes and eukaryotes.</title>
        <authorList>
            <person name="Spang A."/>
            <person name="Saw J.H."/>
            <person name="Jorgensen S.L."/>
            <person name="Zaremba-Niedzwiedzka K."/>
            <person name="Martijn J."/>
            <person name="Lind A.E."/>
            <person name="van Eijk R."/>
            <person name="Schleper C."/>
            <person name="Guy L."/>
            <person name="Ettema T.J."/>
        </authorList>
    </citation>
    <scope>NUCLEOTIDE SEQUENCE</scope>
</reference>
<dbReference type="EMBL" id="LAZR01002277">
    <property type="protein sequence ID" value="KKN32108.1"/>
    <property type="molecule type" value="Genomic_DNA"/>
</dbReference>
<proteinExistence type="predicted"/>
<feature type="compositionally biased region" description="Basic and acidic residues" evidence="1">
    <location>
        <begin position="77"/>
        <end position="89"/>
    </location>
</feature>
<organism evidence="2">
    <name type="scientific">marine sediment metagenome</name>
    <dbReference type="NCBI Taxonomy" id="412755"/>
    <lineage>
        <taxon>unclassified sequences</taxon>
        <taxon>metagenomes</taxon>
        <taxon>ecological metagenomes</taxon>
    </lineage>
</organism>
<protein>
    <submittedName>
        <fullName evidence="2">Uncharacterized protein</fullName>
    </submittedName>
</protein>
<dbReference type="AlphaFoldDB" id="A0A0F9SSC9"/>